<keyword evidence="2" id="KW-0217">Developmental protein</keyword>
<keyword evidence="11" id="KW-0469">Meiosis</keyword>
<dbReference type="GO" id="GO:0003676">
    <property type="term" value="F:nucleic acid binding"/>
    <property type="evidence" value="ECO:0007669"/>
    <property type="project" value="InterPro"/>
</dbReference>
<feature type="compositionally biased region" description="Basic and acidic residues" evidence="13">
    <location>
        <begin position="189"/>
        <end position="202"/>
    </location>
</feature>
<evidence type="ECO:0000313" key="17">
    <source>
        <dbReference type="EMBL" id="KOB74221.1"/>
    </source>
</evidence>
<comment type="caution">
    <text evidence="17">The sequence shown here is derived from an EMBL/GenBank/DDBJ whole genome shotgun (WGS) entry which is preliminary data.</text>
</comment>
<dbReference type="InterPro" id="IPR002999">
    <property type="entry name" value="Tudor"/>
</dbReference>
<dbReference type="Proteomes" id="UP000037510">
    <property type="component" value="Unassembled WGS sequence"/>
</dbReference>
<evidence type="ECO:0000256" key="8">
    <source>
        <dbReference type="ARBA" id="ARBA00022840"/>
    </source>
</evidence>
<evidence type="ECO:0000256" key="13">
    <source>
        <dbReference type="SAM" id="MobiDB-lite"/>
    </source>
</evidence>
<evidence type="ECO:0000259" key="14">
    <source>
        <dbReference type="PROSITE" id="PS50304"/>
    </source>
</evidence>
<dbReference type="Gene3D" id="2.60.40.790">
    <property type="match status" value="1"/>
</dbReference>
<dbReference type="Gene3D" id="2.40.50.90">
    <property type="match status" value="1"/>
</dbReference>
<dbReference type="Gene3D" id="2.30.30.140">
    <property type="match status" value="2"/>
</dbReference>
<protein>
    <recommendedName>
        <fullName evidence="1">RNA helicase</fullName>
        <ecNumber evidence="1">3.6.4.13</ecNumber>
    </recommendedName>
</protein>
<evidence type="ECO:0000256" key="2">
    <source>
        <dbReference type="ARBA" id="ARBA00022473"/>
    </source>
</evidence>
<evidence type="ECO:0000259" key="16">
    <source>
        <dbReference type="PROSITE" id="PS51203"/>
    </source>
</evidence>
<feature type="compositionally biased region" description="Low complexity" evidence="13">
    <location>
        <begin position="57"/>
        <end position="66"/>
    </location>
</feature>
<dbReference type="GO" id="GO:0016787">
    <property type="term" value="F:hydrolase activity"/>
    <property type="evidence" value="ECO:0007669"/>
    <property type="project" value="UniProtKB-KW"/>
</dbReference>
<feature type="region of interest" description="Disordered" evidence="13">
    <location>
        <begin position="54"/>
        <end position="79"/>
    </location>
</feature>
<keyword evidence="6" id="KW-0378">Hydrolase</keyword>
<evidence type="ECO:0000256" key="1">
    <source>
        <dbReference type="ARBA" id="ARBA00012552"/>
    </source>
</evidence>
<dbReference type="GO" id="GO:0051321">
    <property type="term" value="P:meiotic cell cycle"/>
    <property type="evidence" value="ECO:0007669"/>
    <property type="project" value="UniProtKB-KW"/>
</dbReference>
<evidence type="ECO:0000256" key="4">
    <source>
        <dbReference type="ARBA" id="ARBA00022741"/>
    </source>
</evidence>
<evidence type="ECO:0000256" key="12">
    <source>
        <dbReference type="ARBA" id="ARBA00047984"/>
    </source>
</evidence>
<dbReference type="SMART" id="SM00333">
    <property type="entry name" value="TUDOR"/>
    <property type="match status" value="2"/>
</dbReference>
<dbReference type="GO" id="GO:0031047">
    <property type="term" value="P:regulatory ncRNA-mediated gene silencing"/>
    <property type="evidence" value="ECO:0007669"/>
    <property type="project" value="UniProtKB-KW"/>
</dbReference>
<dbReference type="InterPro" id="IPR027417">
    <property type="entry name" value="P-loop_NTPase"/>
</dbReference>
<dbReference type="SUPFAM" id="SSF49764">
    <property type="entry name" value="HSP20-like chaperones"/>
    <property type="match status" value="1"/>
</dbReference>
<evidence type="ECO:0000256" key="5">
    <source>
        <dbReference type="ARBA" id="ARBA00022782"/>
    </source>
</evidence>
<keyword evidence="3" id="KW-0677">Repeat</keyword>
<evidence type="ECO:0000256" key="6">
    <source>
        <dbReference type="ARBA" id="ARBA00022801"/>
    </source>
</evidence>
<dbReference type="InterPro" id="IPR011545">
    <property type="entry name" value="DEAD/DEAH_box_helicase_dom"/>
</dbReference>
<keyword evidence="7 17" id="KW-0347">Helicase</keyword>
<keyword evidence="10" id="KW-0943">RNA-mediated gene silencing</keyword>
<keyword evidence="4" id="KW-0547">Nucleotide-binding</keyword>
<accession>A0A0L7LGB0</accession>
<keyword evidence="5" id="KW-0221">Differentiation</keyword>
<dbReference type="GO" id="GO:0042078">
    <property type="term" value="P:germ-line stem cell division"/>
    <property type="evidence" value="ECO:0007669"/>
    <property type="project" value="TreeGrafter"/>
</dbReference>
<dbReference type="InterPro" id="IPR008978">
    <property type="entry name" value="HSP20-like_chaperone"/>
</dbReference>
<dbReference type="InterPro" id="IPR007052">
    <property type="entry name" value="CS_dom"/>
</dbReference>
<feature type="domain" description="Tudor" evidence="14">
    <location>
        <begin position="1027"/>
        <end position="1086"/>
    </location>
</feature>
<name>A0A0L7LGB0_OPEBR</name>
<dbReference type="CDD" id="cd20435">
    <property type="entry name" value="Tudor_TDRD12_rpt2"/>
    <property type="match status" value="1"/>
</dbReference>
<dbReference type="InterPro" id="IPR014001">
    <property type="entry name" value="Helicase_ATP-bd"/>
</dbReference>
<dbReference type="EC" id="3.6.4.13" evidence="1"/>
<feature type="domain" description="Helicase ATP-binding" evidence="15">
    <location>
        <begin position="308"/>
        <end position="477"/>
    </location>
</feature>
<evidence type="ECO:0000259" key="15">
    <source>
        <dbReference type="PROSITE" id="PS51192"/>
    </source>
</evidence>
<evidence type="ECO:0000256" key="3">
    <source>
        <dbReference type="ARBA" id="ARBA00022737"/>
    </source>
</evidence>
<keyword evidence="8" id="KW-0067">ATP-binding</keyword>
<evidence type="ECO:0000256" key="9">
    <source>
        <dbReference type="ARBA" id="ARBA00022871"/>
    </source>
</evidence>
<comment type="catalytic activity">
    <reaction evidence="12">
        <text>ATP + H2O = ADP + phosphate + H(+)</text>
        <dbReference type="Rhea" id="RHEA:13065"/>
        <dbReference type="ChEBI" id="CHEBI:15377"/>
        <dbReference type="ChEBI" id="CHEBI:15378"/>
        <dbReference type="ChEBI" id="CHEBI:30616"/>
        <dbReference type="ChEBI" id="CHEBI:43474"/>
        <dbReference type="ChEBI" id="CHEBI:456216"/>
        <dbReference type="EC" id="3.6.4.13"/>
    </reaction>
</comment>
<dbReference type="STRING" id="104452.A0A0L7LGB0"/>
<feature type="compositionally biased region" description="Polar residues" evidence="13">
    <location>
        <begin position="1351"/>
        <end position="1365"/>
    </location>
</feature>
<gene>
    <name evidence="17" type="ORF">OBRU01_09386</name>
</gene>
<sequence>MSNKQCLVIKEISKYEDESPSDEDEHTETRRGGNINWEDDSEIKNYDKIFETSGNFNKSYGSSRNSSRSDECSRNVTRTNRIVPVDQTDLNDGINYNDYIQSKQENTELLELPKLRGGGKNSIVEQNDSEIISIPFVDATKNENKENETPLQKPSRSKLLDFLQKRKVPESKLNDSSSNDDNSVVHQTKLNDTKTSKSSKEQDSDDDDLEEIHCKLDLKQNPIIIDTKLKTIHTDKAKVHVNPYKNLDGSKSVFVEDLIQPLLLAHSKNETKILPQSSLRDIPFKVEIHNTLRNMQVKGPSRLQSVSWPYILRGHSMIMISAAGSGKTLGHLPAVCNLVLDYNFDFSGLGPICIIVCATALSVNNVARDCRMFLNHQRVLACFPGVDNTKLVTDLINGCDILVSTPSILYRLLGAEIGVDLRRLTTLVFEDCERLSQVYELEIKAMQLYVKQMLKSRTDKQVKVQYIVASRKWCNFMNRLAKNAPDTIVTFAAFHECVLYSKTKTSVSFVKKNKKVDAVVEFLKETDDSKLTVIVCRSDDEVELLESTLTRLNLTVVACNNQMTIHDLYKIRTAEFGSILICCDGNLNHLKVTNANYLVHFSLPAYFTQFCARFAVLNEKYPSIFGPANENVKIKILLEETNVEQLPKILNFVKRCSSTVPEVLNEVARKVLAQKDLAKAEKLVPICDSLLSLGECADMYTCQERHAILEGFDEPKTWMPGSGIITFKIIHYHSAISYSARLLTHVTGTNKKKYPETYATLCMRLGMFFSKEKSKRLHGDPKVGDICAVSVRKNFIARCQVLKIKDLEKGLAKHVVINLIDEEQIAVIRAVELYYLPEEFKAVETHVVKVRLANIKPQDKDVTFSELAMNKLKKLTDDDEQLYLKGKVAMAVGNTIFVETLEACEDLSALVETVVKYNFKQLLLDTHAIPHSEHLSKLQKLCEIGNLKLRHEPETIETAEIKTSAIKKETEHRWAHLDKNNWSEVIFSNTINAEKIFVRPQKFDKCVNSLISDIRKYVEENPKPIENVCVKDIVLAEYPDDSVYERAIIEEIIDDSKVHCFFVDNADWRDVAISKLKPIPQKFIKQIPFQSIECRLIGVKPHGEEWTEFSTNWLHDNCSQDDTGNTKITYVKYFTKEKAEVTGGHKYGVILVDTTTEVDVVINKRMIETNLAAVEPNESEYLEKPLDFVREKTDTSSFEEYLEELQNIETTELQINNLDKKRSRKELIPIPIKLIPNQYEKVEWETNDFHEKTAVIDNNNKIRPYVPINKPIEDVPRVPLKSIFAEQPIRSFPLVSDSDEDSDKWDVCLNDEDLGKYFGLPKLSQSYNDAHKIKNYKSELSGVVPSKRENATSTPQKNSGTTNTEVSTAYFKSPAKSNKIIVFGADKKLEKKCIETVNGAVANETDTGTDKILARREINEKSITEVIDGEVLETTNDTGNLKGKIKDASLYDSDDTLSITNDKIEIAFEEKNNKRSVYKNEPSVLDSDDTQSFSTENYKEVGIEEPKKELHNTGLDSDDSDITDLQDVPERPRVVDKIVKSTNAILNINKAIQIVEDMKVKDDKLSEKTKMQRITISEIPKTGIATKDNSPVNINKAESNTYVSVGDDQTRNTGESIKFNELKGKTITVTESSEPVRTPQLVWRQDKYTITIKIKLVVDEYSLETGNRSLKFSAYQNEVKYAFDIELYGVIESEKTKHSNKGQYILVTLVTMLKKCTKWLKLTKDSIKNWILYDVDSIDTSSDEEATCNDDALKVIMDHHEKAMELDNDVDIDDSPGYRYRDDD</sequence>
<proteinExistence type="predicted"/>
<feature type="region of interest" description="Disordered" evidence="13">
    <location>
        <begin position="169"/>
        <end position="208"/>
    </location>
</feature>
<feature type="region of interest" description="Disordered" evidence="13">
    <location>
        <begin position="1"/>
        <end position="38"/>
    </location>
</feature>
<feature type="domain" description="CS" evidence="16">
    <location>
        <begin position="1636"/>
        <end position="1723"/>
    </location>
</feature>
<feature type="region of interest" description="Disordered" evidence="13">
    <location>
        <begin position="1344"/>
        <end position="1365"/>
    </location>
</feature>
<evidence type="ECO:0000313" key="18">
    <source>
        <dbReference type="Proteomes" id="UP000037510"/>
    </source>
</evidence>
<dbReference type="PANTHER" id="PTHR22655:SF2">
    <property type="entry name" value="ATP-DEPENDENT RNA HELICASE TDRD12-RELATED"/>
    <property type="match status" value="1"/>
</dbReference>
<dbReference type="PROSITE" id="PS51203">
    <property type="entry name" value="CS"/>
    <property type="match status" value="1"/>
</dbReference>
<dbReference type="PROSITE" id="PS50304">
    <property type="entry name" value="TUDOR"/>
    <property type="match status" value="1"/>
</dbReference>
<evidence type="ECO:0000256" key="11">
    <source>
        <dbReference type="ARBA" id="ARBA00023254"/>
    </source>
</evidence>
<dbReference type="GO" id="GO:0005524">
    <property type="term" value="F:ATP binding"/>
    <property type="evidence" value="ECO:0007669"/>
    <property type="project" value="UniProtKB-KW"/>
</dbReference>
<dbReference type="GO" id="GO:0005737">
    <property type="term" value="C:cytoplasm"/>
    <property type="evidence" value="ECO:0007669"/>
    <property type="project" value="UniProtKB-ARBA"/>
</dbReference>
<dbReference type="SUPFAM" id="SSF63748">
    <property type="entry name" value="Tudor/PWWP/MBT"/>
    <property type="match status" value="2"/>
</dbReference>
<dbReference type="InterPro" id="IPR035437">
    <property type="entry name" value="SNase_OB-fold_sf"/>
</dbReference>
<evidence type="ECO:0000256" key="7">
    <source>
        <dbReference type="ARBA" id="ARBA00022806"/>
    </source>
</evidence>
<dbReference type="Pfam" id="PF00567">
    <property type="entry name" value="TUDOR"/>
    <property type="match status" value="1"/>
</dbReference>
<dbReference type="EMBL" id="JTDY01001317">
    <property type="protein sequence ID" value="KOB74221.1"/>
    <property type="molecule type" value="Genomic_DNA"/>
</dbReference>
<dbReference type="GO" id="GO:0003724">
    <property type="term" value="F:RNA helicase activity"/>
    <property type="evidence" value="ECO:0007669"/>
    <property type="project" value="UniProtKB-EC"/>
</dbReference>
<dbReference type="SMART" id="SM00487">
    <property type="entry name" value="DEXDc"/>
    <property type="match status" value="1"/>
</dbReference>
<dbReference type="Pfam" id="PF00270">
    <property type="entry name" value="DEAD"/>
    <property type="match status" value="1"/>
</dbReference>
<keyword evidence="9" id="KW-0744">Spermatogenesis</keyword>
<dbReference type="PANTHER" id="PTHR22655">
    <property type="entry name" value="ATP-DEPENDENT RNA HELICASE TDRD12-RELATED"/>
    <property type="match status" value="1"/>
</dbReference>
<keyword evidence="18" id="KW-1185">Reference proteome</keyword>
<dbReference type="PROSITE" id="PS51192">
    <property type="entry name" value="HELICASE_ATP_BIND_1"/>
    <property type="match status" value="1"/>
</dbReference>
<reference evidence="17 18" key="1">
    <citation type="journal article" date="2015" name="Genome Biol. Evol.">
        <title>The genome of winter moth (Operophtera brumata) provides a genomic perspective on sexual dimorphism and phenology.</title>
        <authorList>
            <person name="Derks M.F."/>
            <person name="Smit S."/>
            <person name="Salis L."/>
            <person name="Schijlen E."/>
            <person name="Bossers A."/>
            <person name="Mateman C."/>
            <person name="Pijl A.S."/>
            <person name="de Ridder D."/>
            <person name="Groenen M.A."/>
            <person name="Visser M.E."/>
            <person name="Megens H.J."/>
        </authorList>
    </citation>
    <scope>NUCLEOTIDE SEQUENCE [LARGE SCALE GENOMIC DNA]</scope>
    <source>
        <strain evidence="17">WM2013NL</strain>
        <tissue evidence="17">Head and thorax</tissue>
    </source>
</reference>
<dbReference type="Gene3D" id="3.40.50.300">
    <property type="entry name" value="P-loop containing nucleotide triphosphate hydrolases"/>
    <property type="match status" value="2"/>
</dbReference>
<dbReference type="SUPFAM" id="SSF52540">
    <property type="entry name" value="P-loop containing nucleoside triphosphate hydrolases"/>
    <property type="match status" value="1"/>
</dbReference>
<evidence type="ECO:0000256" key="10">
    <source>
        <dbReference type="ARBA" id="ARBA00023158"/>
    </source>
</evidence>
<dbReference type="GO" id="GO:0007283">
    <property type="term" value="P:spermatogenesis"/>
    <property type="evidence" value="ECO:0007669"/>
    <property type="project" value="UniProtKB-KW"/>
</dbReference>
<organism evidence="17 18">
    <name type="scientific">Operophtera brumata</name>
    <name type="common">Winter moth</name>
    <name type="synonym">Phalaena brumata</name>
    <dbReference type="NCBI Taxonomy" id="104452"/>
    <lineage>
        <taxon>Eukaryota</taxon>
        <taxon>Metazoa</taxon>
        <taxon>Ecdysozoa</taxon>
        <taxon>Arthropoda</taxon>
        <taxon>Hexapoda</taxon>
        <taxon>Insecta</taxon>
        <taxon>Pterygota</taxon>
        <taxon>Neoptera</taxon>
        <taxon>Endopterygota</taxon>
        <taxon>Lepidoptera</taxon>
        <taxon>Glossata</taxon>
        <taxon>Ditrysia</taxon>
        <taxon>Geometroidea</taxon>
        <taxon>Geometridae</taxon>
        <taxon>Larentiinae</taxon>
        <taxon>Operophtera</taxon>
    </lineage>
</organism>